<feature type="binding site" evidence="11">
    <location>
        <begin position="166"/>
        <end position="169"/>
    </location>
    <ligand>
        <name>substrate</name>
    </ligand>
</feature>
<dbReference type="GO" id="GO:0071897">
    <property type="term" value="P:DNA biosynthetic process"/>
    <property type="evidence" value="ECO:0007669"/>
    <property type="project" value="UniProtKB-KW"/>
</dbReference>
<evidence type="ECO:0000256" key="3">
    <source>
        <dbReference type="ARBA" id="ARBA00022490"/>
    </source>
</evidence>
<name>A0A7R6PH72_9BACT</name>
<evidence type="ECO:0000256" key="13">
    <source>
        <dbReference type="RuleBase" id="RU004165"/>
    </source>
</evidence>
<dbReference type="InterPro" id="IPR027417">
    <property type="entry name" value="P-loop_NTPase"/>
</dbReference>
<accession>A0A7R6PH72</accession>
<dbReference type="GO" id="GO:0046104">
    <property type="term" value="P:thymidine metabolic process"/>
    <property type="evidence" value="ECO:0007669"/>
    <property type="project" value="TreeGrafter"/>
</dbReference>
<feature type="binding site" evidence="11">
    <location>
        <position position="174"/>
    </location>
    <ligand>
        <name>substrate</name>
    </ligand>
</feature>
<dbReference type="Proteomes" id="UP000595564">
    <property type="component" value="Chromosome"/>
</dbReference>
<keyword evidence="6 9" id="KW-0547">Nucleotide-binding</keyword>
<dbReference type="GO" id="GO:0005829">
    <property type="term" value="C:cytosol"/>
    <property type="evidence" value="ECO:0007669"/>
    <property type="project" value="TreeGrafter"/>
</dbReference>
<keyword evidence="7 9" id="KW-0418">Kinase</keyword>
<evidence type="ECO:0000256" key="6">
    <source>
        <dbReference type="ARBA" id="ARBA00022741"/>
    </source>
</evidence>
<feature type="binding site" evidence="9">
    <location>
        <position position="149"/>
    </location>
    <ligand>
        <name>Zn(2+)</name>
        <dbReference type="ChEBI" id="CHEBI:29105"/>
    </ligand>
</feature>
<evidence type="ECO:0000256" key="4">
    <source>
        <dbReference type="ARBA" id="ARBA00022634"/>
    </source>
</evidence>
<evidence type="ECO:0000313" key="15">
    <source>
        <dbReference type="Proteomes" id="UP000595564"/>
    </source>
</evidence>
<keyword evidence="9" id="KW-0479">Metal-binding</keyword>
<dbReference type="PANTHER" id="PTHR11441:SF0">
    <property type="entry name" value="THYMIDINE KINASE, CYTOSOLIC"/>
    <property type="match status" value="1"/>
</dbReference>
<gene>
    <name evidence="9 14" type="primary">tdk</name>
    <name evidence="14" type="ORF">TTHT_2225</name>
</gene>
<evidence type="ECO:0000256" key="8">
    <source>
        <dbReference type="ARBA" id="ARBA00022840"/>
    </source>
</evidence>
<dbReference type="Pfam" id="PF00265">
    <property type="entry name" value="TK"/>
    <property type="match status" value="1"/>
</dbReference>
<dbReference type="NCBIfam" id="NF003296">
    <property type="entry name" value="PRK04296.1-1"/>
    <property type="match status" value="1"/>
</dbReference>
<evidence type="ECO:0000256" key="5">
    <source>
        <dbReference type="ARBA" id="ARBA00022679"/>
    </source>
</evidence>
<keyword evidence="4 9" id="KW-0237">DNA synthesis</keyword>
<keyword evidence="8 9" id="KW-0067">ATP-binding</keyword>
<dbReference type="KEGG" id="thyd:TTHT_2225"/>
<comment type="subunit">
    <text evidence="9">Homotetramer.</text>
</comment>
<feature type="binding site" evidence="9">
    <location>
        <position position="181"/>
    </location>
    <ligand>
        <name>Zn(2+)</name>
        <dbReference type="ChEBI" id="CHEBI:29105"/>
    </ligand>
</feature>
<dbReference type="GO" id="GO:0005524">
    <property type="term" value="F:ATP binding"/>
    <property type="evidence" value="ECO:0007669"/>
    <property type="project" value="UniProtKB-UniRule"/>
</dbReference>
<evidence type="ECO:0000256" key="10">
    <source>
        <dbReference type="PIRSR" id="PIRSR035805-1"/>
    </source>
</evidence>
<dbReference type="Gene3D" id="3.40.50.300">
    <property type="entry name" value="P-loop containing nucleotide triphosphate hydrolases"/>
    <property type="match status" value="1"/>
</dbReference>
<evidence type="ECO:0000256" key="9">
    <source>
        <dbReference type="HAMAP-Rule" id="MF_00124"/>
    </source>
</evidence>
<dbReference type="PANTHER" id="PTHR11441">
    <property type="entry name" value="THYMIDINE KINASE"/>
    <property type="match status" value="1"/>
</dbReference>
<dbReference type="AlphaFoldDB" id="A0A7R6PH72"/>
<proteinExistence type="inferred from homology"/>
<dbReference type="Gene3D" id="3.30.60.20">
    <property type="match status" value="1"/>
</dbReference>
<feature type="binding site" evidence="9">
    <location>
        <begin position="16"/>
        <end position="23"/>
    </location>
    <ligand>
        <name>ATP</name>
        <dbReference type="ChEBI" id="CHEBI:30616"/>
    </ligand>
</feature>
<dbReference type="SUPFAM" id="SSF57716">
    <property type="entry name" value="Glucocorticoid receptor-like (DNA-binding domain)"/>
    <property type="match status" value="1"/>
</dbReference>
<keyword evidence="3 9" id="KW-0963">Cytoplasm</keyword>
<comment type="similarity">
    <text evidence="1 9 13">Belongs to the thymidine kinase family.</text>
</comment>
<keyword evidence="5 9" id="KW-0808">Transferase</keyword>
<dbReference type="InterPro" id="IPR001267">
    <property type="entry name" value="Thymidine_kinase"/>
</dbReference>
<dbReference type="PIRSF" id="PIRSF035805">
    <property type="entry name" value="TK_cell"/>
    <property type="match status" value="1"/>
</dbReference>
<dbReference type="RefSeq" id="WP_269089388.1">
    <property type="nucleotide sequence ID" value="NZ_AP017470.1"/>
</dbReference>
<dbReference type="GO" id="GO:0004797">
    <property type="term" value="F:thymidine kinase activity"/>
    <property type="evidence" value="ECO:0007669"/>
    <property type="project" value="UniProtKB-UniRule"/>
</dbReference>
<dbReference type="FunFam" id="3.40.50.300:FF:000384">
    <property type="entry name" value="Thymidine kinase"/>
    <property type="match status" value="1"/>
</dbReference>
<evidence type="ECO:0000256" key="11">
    <source>
        <dbReference type="PIRSR" id="PIRSR035805-2"/>
    </source>
</evidence>
<evidence type="ECO:0000256" key="12">
    <source>
        <dbReference type="RuleBase" id="RU000544"/>
    </source>
</evidence>
<keyword evidence="15" id="KW-1185">Reference proteome</keyword>
<dbReference type="SUPFAM" id="SSF52540">
    <property type="entry name" value="P-loop containing nucleoside triphosphate hydrolases"/>
    <property type="match status" value="1"/>
</dbReference>
<dbReference type="GO" id="GO:0008270">
    <property type="term" value="F:zinc ion binding"/>
    <property type="evidence" value="ECO:0007669"/>
    <property type="project" value="UniProtKB-UniRule"/>
</dbReference>
<organism evidence="14 15">
    <name type="scientific">Thermotomaculum hydrothermale</name>
    <dbReference type="NCBI Taxonomy" id="981385"/>
    <lineage>
        <taxon>Bacteria</taxon>
        <taxon>Pseudomonadati</taxon>
        <taxon>Acidobacteriota</taxon>
        <taxon>Holophagae</taxon>
        <taxon>Thermotomaculales</taxon>
        <taxon>Thermotomaculaceae</taxon>
        <taxon>Thermotomaculum</taxon>
    </lineage>
</organism>
<feature type="binding site" evidence="9">
    <location>
        <position position="178"/>
    </location>
    <ligand>
        <name>Zn(2+)</name>
        <dbReference type="ChEBI" id="CHEBI:29105"/>
    </ligand>
</feature>
<feature type="active site" description="Proton acceptor" evidence="9 10">
    <location>
        <position position="90"/>
    </location>
</feature>
<dbReference type="EC" id="2.7.1.21" evidence="2 9"/>
<dbReference type="HAMAP" id="MF_00124">
    <property type="entry name" value="Thymidine_kinase"/>
    <property type="match status" value="1"/>
</dbReference>
<dbReference type="EMBL" id="AP017470">
    <property type="protein sequence ID" value="BBB33649.1"/>
    <property type="molecule type" value="Genomic_DNA"/>
</dbReference>
<feature type="binding site" evidence="9">
    <location>
        <begin position="89"/>
        <end position="92"/>
    </location>
    <ligand>
        <name>ATP</name>
        <dbReference type="ChEBI" id="CHEBI:30616"/>
    </ligand>
</feature>
<feature type="binding site" evidence="9">
    <location>
        <position position="146"/>
    </location>
    <ligand>
        <name>Zn(2+)</name>
        <dbReference type="ChEBI" id="CHEBI:29105"/>
    </ligand>
</feature>
<evidence type="ECO:0000256" key="1">
    <source>
        <dbReference type="ARBA" id="ARBA00007587"/>
    </source>
</evidence>
<sequence>MMRHISDVGWIEVITGCMYSGKTEELIKRLRRAIIAKQSVKVFKPMIDNRYSEDKISSHNRNMLEAIVVRHSDEILPLVEENDDVIGIEEVQFFDEKIIDVCKYLADNGKRVIVAGLDQDYLGQPFENTMRLMAEAEYVTKLLAICVKCGNLANRTQRTVKKKDRIVVGSVGMYEARCRKCFDPELKNEG</sequence>
<comment type="catalytic activity">
    <reaction evidence="9 12">
        <text>thymidine + ATP = dTMP + ADP + H(+)</text>
        <dbReference type="Rhea" id="RHEA:19129"/>
        <dbReference type="ChEBI" id="CHEBI:15378"/>
        <dbReference type="ChEBI" id="CHEBI:17748"/>
        <dbReference type="ChEBI" id="CHEBI:30616"/>
        <dbReference type="ChEBI" id="CHEBI:63528"/>
        <dbReference type="ChEBI" id="CHEBI:456216"/>
        <dbReference type="EC" id="2.7.1.21"/>
    </reaction>
</comment>
<evidence type="ECO:0000256" key="2">
    <source>
        <dbReference type="ARBA" id="ARBA00012118"/>
    </source>
</evidence>
<keyword evidence="9" id="KW-0862">Zinc</keyword>
<evidence type="ECO:0000313" key="14">
    <source>
        <dbReference type="EMBL" id="BBB33649.1"/>
    </source>
</evidence>
<protein>
    <recommendedName>
        <fullName evidence="2 9">Thymidine kinase</fullName>
        <ecNumber evidence="2 9">2.7.1.21</ecNumber>
    </recommendedName>
</protein>
<reference evidence="14 15" key="1">
    <citation type="journal article" date="2012" name="Extremophiles">
        <title>Thermotomaculum hydrothermale gen. nov., sp. nov., a novel heterotrophic thermophile within the phylum Acidobacteria from a deep-sea hydrothermal vent chimney in the Southern Okinawa Trough.</title>
        <authorList>
            <person name="Izumi H."/>
            <person name="Nunoura T."/>
            <person name="Miyazaki M."/>
            <person name="Mino S."/>
            <person name="Toki T."/>
            <person name="Takai K."/>
            <person name="Sako Y."/>
            <person name="Sawabe T."/>
            <person name="Nakagawa S."/>
        </authorList>
    </citation>
    <scope>NUCLEOTIDE SEQUENCE [LARGE SCALE GENOMIC DNA]</scope>
    <source>
        <strain evidence="14 15">AC55</strain>
    </source>
</reference>
<evidence type="ECO:0000256" key="7">
    <source>
        <dbReference type="ARBA" id="ARBA00022777"/>
    </source>
</evidence>
<comment type="subcellular location">
    <subcellularLocation>
        <location evidence="9">Cytoplasm</location>
    </subcellularLocation>
</comment>